<dbReference type="Proteomes" id="UP001201020">
    <property type="component" value="Chromosome"/>
</dbReference>
<gene>
    <name evidence="8" type="ORF">K9W45_10745</name>
</gene>
<dbReference type="PROSITE" id="PS51892">
    <property type="entry name" value="SUBTILASE"/>
    <property type="match status" value="1"/>
</dbReference>
<evidence type="ECO:0000256" key="6">
    <source>
        <dbReference type="SAM" id="Phobius"/>
    </source>
</evidence>
<feature type="domain" description="Peptidase S8/S53" evidence="7">
    <location>
        <begin position="51"/>
        <end position="332"/>
    </location>
</feature>
<evidence type="ECO:0000256" key="2">
    <source>
        <dbReference type="ARBA" id="ARBA00022670"/>
    </source>
</evidence>
<dbReference type="GO" id="GO:0004252">
    <property type="term" value="F:serine-type endopeptidase activity"/>
    <property type="evidence" value="ECO:0007669"/>
    <property type="project" value="InterPro"/>
</dbReference>
<dbReference type="InterPro" id="IPR050131">
    <property type="entry name" value="Peptidase_S8_subtilisin-like"/>
</dbReference>
<protein>
    <submittedName>
        <fullName evidence="8">S8 family serine peptidase</fullName>
    </submittedName>
</protein>
<feature type="transmembrane region" description="Helical" evidence="6">
    <location>
        <begin position="358"/>
        <end position="379"/>
    </location>
</feature>
<evidence type="ECO:0000256" key="1">
    <source>
        <dbReference type="ARBA" id="ARBA00011073"/>
    </source>
</evidence>
<evidence type="ECO:0000256" key="3">
    <source>
        <dbReference type="ARBA" id="ARBA00022801"/>
    </source>
</evidence>
<dbReference type="InterPro" id="IPR015500">
    <property type="entry name" value="Peptidase_S8_subtilisin-rel"/>
</dbReference>
<accession>A0A9Y1BK02</accession>
<organism evidence="8">
    <name type="scientific">Candidatus Heimdallarchaeum aukensis</name>
    <dbReference type="NCBI Taxonomy" id="2876573"/>
    <lineage>
        <taxon>Archaea</taxon>
        <taxon>Promethearchaeati</taxon>
        <taxon>Candidatus Heimdallarchaeota</taxon>
        <taxon>Candidatus Heimdallarchaeia (ex Rinke et al. 2021) (nom. nud.)</taxon>
        <taxon>Candidatus Heimdallarchaeales</taxon>
        <taxon>Candidatus Heimdallarchaeaceae</taxon>
        <taxon>Candidatus Heimdallarchaeum</taxon>
    </lineage>
</organism>
<keyword evidence="2 5" id="KW-0645">Protease</keyword>
<dbReference type="InterPro" id="IPR023828">
    <property type="entry name" value="Peptidase_S8_Ser-AS"/>
</dbReference>
<proteinExistence type="inferred from homology"/>
<dbReference type="PROSITE" id="PS00138">
    <property type="entry name" value="SUBTILASE_SER"/>
    <property type="match status" value="1"/>
</dbReference>
<keyword evidence="6" id="KW-0812">Transmembrane</keyword>
<dbReference type="GO" id="GO:0006508">
    <property type="term" value="P:proteolysis"/>
    <property type="evidence" value="ECO:0007669"/>
    <property type="project" value="UniProtKB-KW"/>
</dbReference>
<dbReference type="PANTHER" id="PTHR43806:SF11">
    <property type="entry name" value="CEREVISIN-RELATED"/>
    <property type="match status" value="1"/>
</dbReference>
<dbReference type="InterPro" id="IPR000209">
    <property type="entry name" value="Peptidase_S8/S53_dom"/>
</dbReference>
<evidence type="ECO:0000313" key="8">
    <source>
        <dbReference type="EMBL" id="UJG40305.1"/>
    </source>
</evidence>
<dbReference type="PRINTS" id="PR00723">
    <property type="entry name" value="SUBTILISIN"/>
</dbReference>
<evidence type="ECO:0000256" key="4">
    <source>
        <dbReference type="ARBA" id="ARBA00022825"/>
    </source>
</evidence>
<dbReference type="AlphaFoldDB" id="A0A9Y1BK02"/>
<dbReference type="PROSITE" id="PS00136">
    <property type="entry name" value="SUBTILASE_ASP"/>
    <property type="match status" value="1"/>
</dbReference>
<keyword evidence="3 5" id="KW-0378">Hydrolase</keyword>
<dbReference type="SUPFAM" id="SSF52743">
    <property type="entry name" value="Subtilisin-like"/>
    <property type="match status" value="1"/>
</dbReference>
<dbReference type="PANTHER" id="PTHR43806">
    <property type="entry name" value="PEPTIDASE S8"/>
    <property type="match status" value="1"/>
</dbReference>
<dbReference type="Gene3D" id="3.40.50.200">
    <property type="entry name" value="Peptidase S8/S53 domain"/>
    <property type="match status" value="1"/>
</dbReference>
<name>A0A9Y1BK02_9ARCH</name>
<keyword evidence="6" id="KW-0472">Membrane</keyword>
<dbReference type="InterPro" id="IPR023827">
    <property type="entry name" value="Peptidase_S8_Asp-AS"/>
</dbReference>
<dbReference type="Pfam" id="PF00082">
    <property type="entry name" value="Peptidase_S8"/>
    <property type="match status" value="1"/>
</dbReference>
<evidence type="ECO:0000259" key="7">
    <source>
        <dbReference type="Pfam" id="PF00082"/>
    </source>
</evidence>
<dbReference type="InterPro" id="IPR036852">
    <property type="entry name" value="Peptidase_S8/S53_dom_sf"/>
</dbReference>
<keyword evidence="4 5" id="KW-0720">Serine protease</keyword>
<comment type="similarity">
    <text evidence="1 5">Belongs to the peptidase S8 family.</text>
</comment>
<dbReference type="EMBL" id="CP084166">
    <property type="protein sequence ID" value="UJG40305.1"/>
    <property type="molecule type" value="Genomic_DNA"/>
</dbReference>
<sequence length="385" mass="42207">MKKQIVIGILLLFLLNQFNYYFDTFAISSENPWYFEQIGIYGAWKLTNGSRDITIAVIDSGIDFSHPELQDVVWINEDEIANNSIDDDNNGYIDDIHGWDFVSNDSIPGPEEDDPIHWHATFIAGIIASPVNDEGIAGVAPNVTIMDIRVLKSDNYQGTTLKGLGDAIRYAVDNGADVINLSLQYYSESEDYHDDIVYAIENNVAIVSITGNSWLSYGGGKEIMSYPGAYEEVIAVGATNYDKEKADYSNYGEWTELVAPVGDEGTGIKGPYLSEGYMFGWGTSFAAPQVSGIIALMKSLNNTISVDEIRNIFHETATDLGDVGKDNYFGYGLINATAALNKLMGIEDEQIPIPSKPIYPAFIIGGIGLIVATVVIILITQKKKS</sequence>
<keyword evidence="6" id="KW-1133">Transmembrane helix</keyword>
<evidence type="ECO:0000256" key="5">
    <source>
        <dbReference type="RuleBase" id="RU003355"/>
    </source>
</evidence>
<reference evidence="8" key="1">
    <citation type="journal article" date="2022" name="Nat. Microbiol.">
        <title>Unique mobile elements and scalable gene flow at the prokaryote-eukaryote boundary revealed by circularized Asgard archaea genomes.</title>
        <authorList>
            <person name="Wu F."/>
            <person name="Speth D.R."/>
            <person name="Philosof A."/>
            <person name="Cremiere A."/>
            <person name="Narayanan A."/>
            <person name="Barco R.A."/>
            <person name="Connon S.A."/>
            <person name="Amend J.P."/>
            <person name="Antoshechkin I.A."/>
            <person name="Orphan V.J."/>
        </authorList>
    </citation>
    <scope>NUCLEOTIDE SEQUENCE</scope>
    <source>
        <strain evidence="8">PM71</strain>
    </source>
</reference>